<name>A0AAI9J1I0_BORPT</name>
<evidence type="ECO:0000313" key="3">
    <source>
        <dbReference type="Proteomes" id="UP000018679"/>
    </source>
</evidence>
<gene>
    <name evidence="2" type="ORF">L566_3179</name>
</gene>
<organism evidence="2 3">
    <name type="scientific">Bordetella pertussis CHLA-26</name>
    <dbReference type="NCBI Taxonomy" id="1331284"/>
    <lineage>
        <taxon>Bacteria</taxon>
        <taxon>Pseudomonadati</taxon>
        <taxon>Pseudomonadota</taxon>
        <taxon>Betaproteobacteria</taxon>
        <taxon>Burkholderiales</taxon>
        <taxon>Alcaligenaceae</taxon>
        <taxon>Bordetella</taxon>
    </lineage>
</organism>
<evidence type="ECO:0000256" key="1">
    <source>
        <dbReference type="SAM" id="MobiDB-lite"/>
    </source>
</evidence>
<feature type="region of interest" description="Disordered" evidence="1">
    <location>
        <begin position="1"/>
        <end position="216"/>
    </location>
</feature>
<evidence type="ECO:0000313" key="2">
    <source>
        <dbReference type="EMBL" id="ETH30274.1"/>
    </source>
</evidence>
<comment type="caution">
    <text evidence="2">The sequence shown here is derived from an EMBL/GenBank/DDBJ whole genome shotgun (WGS) entry which is preliminary data.</text>
</comment>
<sequence>MAGAAGGGRRGVRIRRAGRAGRDGRRSAIVLAAQVGDDRGSLLAGRVHRPDRQAVQRQAGREAGTAVRGRQPPRRRHDRGHAGGGARQARRLHAAAGGASPGSQPGPVPAAQLPTAARYAGGGPGGAQSERAGGAGRLAMAHAAAIVRSRPGQAGHDHDRLARHRHRAAPGQPADRTGAERARGAGALQGQRRAHARPGQRPGQRGDGQSVRASGL</sequence>
<protein>
    <submittedName>
        <fullName evidence="2">Uncharacterized protein</fullName>
    </submittedName>
</protein>
<dbReference type="EMBL" id="AXSB02000030">
    <property type="protein sequence ID" value="ETH30274.1"/>
    <property type="molecule type" value="Genomic_DNA"/>
</dbReference>
<feature type="compositionally biased region" description="Basic residues" evidence="1">
    <location>
        <begin position="10"/>
        <end position="19"/>
    </location>
</feature>
<accession>A0AAI9J1I0</accession>
<feature type="compositionally biased region" description="Low complexity" evidence="1">
    <location>
        <begin position="127"/>
        <end position="145"/>
    </location>
</feature>
<dbReference type="Proteomes" id="UP000018679">
    <property type="component" value="Unassembled WGS sequence"/>
</dbReference>
<feature type="compositionally biased region" description="Low complexity" evidence="1">
    <location>
        <begin position="199"/>
        <end position="209"/>
    </location>
</feature>
<reference evidence="2 3" key="1">
    <citation type="journal article" date="2013" name="Genome Announc.">
        <title>Genome Sequences of 28 Bordetella pertussis U.S. Outbreak Strains Dating from 2010 to 2012.</title>
        <authorList>
            <person name="Harvill E.T."/>
            <person name="Goodfield L.L."/>
            <person name="Ivanov Y."/>
            <person name="Meyer J.A."/>
            <person name="Newth C."/>
            <person name="Cassiday P."/>
            <person name="Tondella M.L."/>
            <person name="Liao P."/>
            <person name="Zimmerman J."/>
            <person name="Meert K."/>
            <person name="Wessel D."/>
            <person name="Berger J."/>
            <person name="Dean J.M."/>
            <person name="Holubkov R."/>
            <person name="Burr J."/>
            <person name="Liu T."/>
            <person name="Brinkac L."/>
            <person name="Kim M."/>
            <person name="Losada L."/>
        </authorList>
    </citation>
    <scope>NUCLEOTIDE SEQUENCE [LARGE SCALE GENOMIC DNA]</scope>
    <source>
        <strain evidence="2 3">CHLA-26</strain>
    </source>
</reference>
<dbReference type="AlphaFoldDB" id="A0AAI9J1I0"/>
<proteinExistence type="predicted"/>
<feature type="compositionally biased region" description="Low complexity" evidence="1">
    <location>
        <begin position="94"/>
        <end position="119"/>
    </location>
</feature>